<keyword evidence="1" id="KW-0812">Transmembrane</keyword>
<keyword evidence="4" id="KW-1185">Reference proteome</keyword>
<dbReference type="RefSeq" id="WP_095135660.1">
    <property type="nucleotide sequence ID" value="NZ_NIBG01000029.1"/>
</dbReference>
<feature type="transmembrane region" description="Helical" evidence="1">
    <location>
        <begin position="7"/>
        <end position="28"/>
    </location>
</feature>
<name>A0A267MBU2_9FIRM</name>
<dbReference type="AlphaFoldDB" id="A0A267MBU2"/>
<evidence type="ECO:0000259" key="2">
    <source>
        <dbReference type="Pfam" id="PF20501"/>
    </source>
</evidence>
<evidence type="ECO:0000313" key="3">
    <source>
        <dbReference type="EMBL" id="PAB57041.1"/>
    </source>
</evidence>
<gene>
    <name evidence="3" type="ORF">CCE28_19875</name>
</gene>
<dbReference type="OrthoDB" id="9798859at2"/>
<proteinExistence type="predicted"/>
<evidence type="ECO:0000256" key="1">
    <source>
        <dbReference type="SAM" id="Phobius"/>
    </source>
</evidence>
<dbReference type="Pfam" id="PF20501">
    <property type="entry name" value="MbhE"/>
    <property type="match status" value="1"/>
</dbReference>
<accession>A0A267MBU2</accession>
<feature type="domain" description="MrpA C-terminal/MbhE" evidence="2">
    <location>
        <begin position="36"/>
        <end position="88"/>
    </location>
</feature>
<reference evidence="3 4" key="1">
    <citation type="submission" date="2017-06" db="EMBL/GenBank/DDBJ databases">
        <title>Draft genome sequence of anaerobic fermentative bacterium Anaeromicrobium sediminis DY2726D isolated from West Pacific Ocean sediments.</title>
        <authorList>
            <person name="Zeng X."/>
        </authorList>
    </citation>
    <scope>NUCLEOTIDE SEQUENCE [LARGE SCALE GENOMIC DNA]</scope>
    <source>
        <strain evidence="3 4">DY2726D</strain>
    </source>
</reference>
<feature type="transmembrane region" description="Helical" evidence="1">
    <location>
        <begin position="68"/>
        <end position="86"/>
    </location>
</feature>
<evidence type="ECO:0000313" key="4">
    <source>
        <dbReference type="Proteomes" id="UP000216024"/>
    </source>
</evidence>
<organism evidence="3 4">
    <name type="scientific">Anaeromicrobium sediminis</name>
    <dbReference type="NCBI Taxonomy" id="1478221"/>
    <lineage>
        <taxon>Bacteria</taxon>
        <taxon>Bacillati</taxon>
        <taxon>Bacillota</taxon>
        <taxon>Clostridia</taxon>
        <taxon>Peptostreptococcales</taxon>
        <taxon>Thermotaleaceae</taxon>
        <taxon>Anaeromicrobium</taxon>
    </lineage>
</organism>
<keyword evidence="1" id="KW-0472">Membrane</keyword>
<keyword evidence="1" id="KW-1133">Transmembrane helix</keyword>
<protein>
    <recommendedName>
        <fullName evidence="2">MrpA C-terminal/MbhE domain-containing protein</fullName>
    </recommendedName>
</protein>
<sequence length="95" mass="10387">MRKIIAIICTLTIIGVLLIGITSLPQFGDENILKDRPLANKYIKDGLKDTGSTNIVTGIILDYRAFDTFAEATVLFTGIICVMLLLKKGDEELDG</sequence>
<dbReference type="Proteomes" id="UP000216024">
    <property type="component" value="Unassembled WGS sequence"/>
</dbReference>
<dbReference type="InterPro" id="IPR046806">
    <property type="entry name" value="MrpA_C/MbhE"/>
</dbReference>
<comment type="caution">
    <text evidence="3">The sequence shown here is derived from an EMBL/GenBank/DDBJ whole genome shotgun (WGS) entry which is preliminary data.</text>
</comment>
<dbReference type="EMBL" id="NIBG01000029">
    <property type="protein sequence ID" value="PAB57041.1"/>
    <property type="molecule type" value="Genomic_DNA"/>
</dbReference>